<organism evidence="4">
    <name type="scientific">Caldilinea aerophila</name>
    <dbReference type="NCBI Taxonomy" id="133453"/>
    <lineage>
        <taxon>Bacteria</taxon>
        <taxon>Bacillati</taxon>
        <taxon>Chloroflexota</taxon>
        <taxon>Caldilineae</taxon>
        <taxon>Caldilineales</taxon>
        <taxon>Caldilineaceae</taxon>
        <taxon>Caldilinea</taxon>
    </lineage>
</organism>
<feature type="region of interest" description="Disordered" evidence="1">
    <location>
        <begin position="36"/>
        <end position="71"/>
    </location>
</feature>
<dbReference type="EMBL" id="DSMG01000086">
    <property type="protein sequence ID" value="HDX31602.1"/>
    <property type="molecule type" value="Genomic_DNA"/>
</dbReference>
<proteinExistence type="predicted"/>
<evidence type="ECO:0000256" key="2">
    <source>
        <dbReference type="SAM" id="Phobius"/>
    </source>
</evidence>
<keyword evidence="2" id="KW-0472">Membrane</keyword>
<dbReference type="InterPro" id="IPR026870">
    <property type="entry name" value="Zinc_ribbon_dom"/>
</dbReference>
<feature type="transmembrane region" description="Helical" evidence="2">
    <location>
        <begin position="392"/>
        <end position="410"/>
    </location>
</feature>
<feature type="domain" description="Zinc-ribbon" evidence="3">
    <location>
        <begin position="6"/>
        <end position="27"/>
    </location>
</feature>
<dbReference type="Gene3D" id="4.10.1060.50">
    <property type="match status" value="1"/>
</dbReference>
<accession>A0A7C1JKM6</accession>
<name>A0A7C1JKM6_9CHLR</name>
<comment type="caution">
    <text evidence="4">The sequence shown here is derived from an EMBL/GenBank/DDBJ whole genome shotgun (WGS) entry which is preliminary data.</text>
</comment>
<protein>
    <submittedName>
        <fullName evidence="4">Zinc ribbon domain-containing protein</fullName>
    </submittedName>
</protein>
<dbReference type="InterPro" id="IPR038587">
    <property type="entry name" value="Ribosomal_eL40_sf"/>
</dbReference>
<evidence type="ECO:0000313" key="4">
    <source>
        <dbReference type="EMBL" id="HDX31602.1"/>
    </source>
</evidence>
<sequence length="417" mass="44593">MTTTLCPHCGASNRIGATFCNRCGADLRALDTDADRVQDATASSGETPSSISASGARPQGVEGEQPWLDPDFLGADDVPFEPEEEADTLGGITPPTPAPRLVSGVQGLLEPLRIAAFPEEQTSSVPPTSGESIFNAPQMRQVRQWMMEDAFVGIEVQPATSSTPKLWLPWIFLLMGMGILLPLLWSPPSSLGEPVRWEGVESAFQAIDALPPGALVQVLWAYDPATAGEMELLAAPVLRHLQKRQATLDVVSLLPNGPATARRLFASLTEARALELLEIPVQSTIDVRFLPGGAVALPSLGSVRSRLAVVLAAQAEDVQHWLEQVAPLNRAVVVAVTAAGADPPLRPYLQSGQLVGLVSGFDGAYHYAQLLDEPLTPAELNRTRFQFTIQQYGALTVVLIIALGNFALLLRGKQEHG</sequence>
<dbReference type="Pfam" id="PF13240">
    <property type="entry name" value="Zn_Ribbon_1"/>
    <property type="match status" value="1"/>
</dbReference>
<evidence type="ECO:0000256" key="1">
    <source>
        <dbReference type="SAM" id="MobiDB-lite"/>
    </source>
</evidence>
<keyword evidence="2" id="KW-1133">Transmembrane helix</keyword>
<dbReference type="AlphaFoldDB" id="A0A7C1JKM6"/>
<reference evidence="4" key="1">
    <citation type="journal article" date="2020" name="mSystems">
        <title>Genome- and Community-Level Interaction Insights into Carbon Utilization and Element Cycling Functions of Hydrothermarchaeota in Hydrothermal Sediment.</title>
        <authorList>
            <person name="Zhou Z."/>
            <person name="Liu Y."/>
            <person name="Xu W."/>
            <person name="Pan J."/>
            <person name="Luo Z.H."/>
            <person name="Li M."/>
        </authorList>
    </citation>
    <scope>NUCLEOTIDE SEQUENCE [LARGE SCALE GENOMIC DNA]</scope>
    <source>
        <strain evidence="4">SpSt-289</strain>
    </source>
</reference>
<keyword evidence="2" id="KW-0812">Transmembrane</keyword>
<evidence type="ECO:0000259" key="3">
    <source>
        <dbReference type="Pfam" id="PF13240"/>
    </source>
</evidence>
<gene>
    <name evidence="4" type="ORF">ENQ20_08935</name>
</gene>
<feature type="compositionally biased region" description="Polar residues" evidence="1">
    <location>
        <begin position="40"/>
        <end position="53"/>
    </location>
</feature>